<proteinExistence type="predicted"/>
<dbReference type="InterPro" id="IPR018714">
    <property type="entry name" value="DUF2237"/>
</dbReference>
<protein>
    <submittedName>
        <fullName evidence="1">Unannotated protein</fullName>
    </submittedName>
</protein>
<dbReference type="EMBL" id="CAFBPZ010000130">
    <property type="protein sequence ID" value="CAB5042216.1"/>
    <property type="molecule type" value="Genomic_DNA"/>
</dbReference>
<organism evidence="1">
    <name type="scientific">freshwater metagenome</name>
    <dbReference type="NCBI Taxonomy" id="449393"/>
    <lineage>
        <taxon>unclassified sequences</taxon>
        <taxon>metagenomes</taxon>
        <taxon>ecological metagenomes</taxon>
    </lineage>
</organism>
<name>A0A6J7FRJ4_9ZZZZ</name>
<dbReference type="Pfam" id="PF09996">
    <property type="entry name" value="DUF2237"/>
    <property type="match status" value="1"/>
</dbReference>
<accession>A0A6J7FRJ4</accession>
<evidence type="ECO:0000313" key="2">
    <source>
        <dbReference type="EMBL" id="CAB5042216.1"/>
    </source>
</evidence>
<dbReference type="Gene3D" id="3.30.56.110">
    <property type="entry name" value="Protein of unknown function DUF2237"/>
    <property type="match status" value="1"/>
</dbReference>
<dbReference type="EMBL" id="CAFBMC010000035">
    <property type="protein sequence ID" value="CAB4898116.1"/>
    <property type="molecule type" value="Genomic_DNA"/>
</dbReference>
<dbReference type="PANTHER" id="PTHR37466:SF1">
    <property type="entry name" value="SLR1628 PROTEIN"/>
    <property type="match status" value="1"/>
</dbReference>
<gene>
    <name evidence="1" type="ORF">UFOPK3495_00807</name>
    <name evidence="2" type="ORF">UFOPK4237_01480</name>
</gene>
<evidence type="ECO:0000313" key="1">
    <source>
        <dbReference type="EMBL" id="CAB4898116.1"/>
    </source>
</evidence>
<reference evidence="1" key="1">
    <citation type="submission" date="2020-05" db="EMBL/GenBank/DDBJ databases">
        <authorList>
            <person name="Chiriac C."/>
            <person name="Salcher M."/>
            <person name="Ghai R."/>
            <person name="Kavagutti S V."/>
        </authorList>
    </citation>
    <scope>NUCLEOTIDE SEQUENCE</scope>
</reference>
<dbReference type="PANTHER" id="PTHR37466">
    <property type="entry name" value="SLR1628 PROTEIN"/>
    <property type="match status" value="1"/>
</dbReference>
<dbReference type="AlphaFoldDB" id="A0A6J7FRJ4"/>
<sequence>MMAQRNVFGDELQVCSLEPITGFYRDGYCNTGPEDIGSHTVCVVVSEEFLEHQKTIGNDLSTPMPQFGFVGLQPGDKWAVCAGRWLQAFEDGVKAPILLSATNEQALEIVPNWALRECSADVPDDISELLGD</sequence>